<feature type="compositionally biased region" description="Basic and acidic residues" evidence="1">
    <location>
        <begin position="724"/>
        <end position="739"/>
    </location>
</feature>
<feature type="region of interest" description="Disordered" evidence="1">
    <location>
        <begin position="680"/>
        <end position="746"/>
    </location>
</feature>
<protein>
    <recommendedName>
        <fullName evidence="4">E3 ubiquitin-protein ligase HERC2</fullName>
    </recommendedName>
</protein>
<dbReference type="InterPro" id="IPR009091">
    <property type="entry name" value="RCC1/BLIP-II"/>
</dbReference>
<sequence>MDEGAVAPSAFGSEGTKQQNAAKNFFRKNEASQYSQAERRAPTIDLVPAAYLWPEPTRRNEEEYLLKVLPMDLNDWRATVARDWTRIKDAPAKVRGDRVAGLAAVRQSAEALNYLERSLQMDRQVVLTAIAAHHRPREAFQRFQDFMLFPFMSPKINDRGVAGVRLRARFMSITVEVSLLSGKTATLQARLDERVETLKQRAQVALGGRKGGLLDASGVVLDGREEITNSWIQNGDSLTLHISSIEIQSSAQAFAAILGDASVVSWGDAATGGDSSAVQVQLQNVQQIQATGGAFAAVCSDGSVVTWGDARFGGDSSAAQGVLQNVQHIQATDDAFAAVCSDGSVVTWGLRGGDSAAVQGQLKNVQQIQAAAGAFAAILGDGSVVAWGHADFGGDCSAVQGQLKNVQQIQASRYGAFAAILGNRSVVTWGQADYGGDSSAVQGQLTNVQQIQASRAAFAAILGDGSVVTWGQADFGGDSSAVQGQLTNVQQIQASCAAFAAILGDGSVVVWGHADFGGDSSAVQGQLKNVQQIQVMLRLEATVVLCRMSLKLFTRRRRSFANWPVEVGARPGHEFLETATETVEDFAQLSNAAFDLGYSAMRLTEVVCRELVNSSASLAQGAASAWNSSADTQDQGRELVNSSASLAQGAASAWNSSADTQAARKLAFLGLAANAHETAQRSLAEDKKGSSEVSAAGSRRRKAPDSRSACDEGGLWQRSSSRAGARDRRSLTRPGDFRADSMSSTR</sequence>
<proteinExistence type="predicted"/>
<accession>A0A1Q9D2N9</accession>
<name>A0A1Q9D2N9_SYMMI</name>
<evidence type="ECO:0008006" key="4">
    <source>
        <dbReference type="Google" id="ProtNLM"/>
    </source>
</evidence>
<evidence type="ECO:0000313" key="2">
    <source>
        <dbReference type="EMBL" id="OLP89449.1"/>
    </source>
</evidence>
<evidence type="ECO:0000313" key="3">
    <source>
        <dbReference type="Proteomes" id="UP000186817"/>
    </source>
</evidence>
<gene>
    <name evidence="2" type="ORF">AK812_SmicGene29092</name>
</gene>
<dbReference type="Proteomes" id="UP000186817">
    <property type="component" value="Unassembled WGS sequence"/>
</dbReference>
<dbReference type="SUPFAM" id="SSF50985">
    <property type="entry name" value="RCC1/BLIP-II"/>
    <property type="match status" value="1"/>
</dbReference>
<dbReference type="Gene3D" id="2.130.10.30">
    <property type="entry name" value="Regulator of chromosome condensation 1/beta-lactamase-inhibitor protein II"/>
    <property type="match status" value="2"/>
</dbReference>
<organism evidence="2 3">
    <name type="scientific">Symbiodinium microadriaticum</name>
    <name type="common">Dinoflagellate</name>
    <name type="synonym">Zooxanthella microadriatica</name>
    <dbReference type="NCBI Taxonomy" id="2951"/>
    <lineage>
        <taxon>Eukaryota</taxon>
        <taxon>Sar</taxon>
        <taxon>Alveolata</taxon>
        <taxon>Dinophyceae</taxon>
        <taxon>Suessiales</taxon>
        <taxon>Symbiodiniaceae</taxon>
        <taxon>Symbiodinium</taxon>
    </lineage>
</organism>
<comment type="caution">
    <text evidence="2">The sequence shown here is derived from an EMBL/GenBank/DDBJ whole genome shotgun (WGS) entry which is preliminary data.</text>
</comment>
<dbReference type="AlphaFoldDB" id="A0A1Q9D2N9"/>
<dbReference type="EMBL" id="LSRX01000760">
    <property type="protein sequence ID" value="OLP89449.1"/>
    <property type="molecule type" value="Genomic_DNA"/>
</dbReference>
<evidence type="ECO:0000256" key="1">
    <source>
        <dbReference type="SAM" id="MobiDB-lite"/>
    </source>
</evidence>
<keyword evidence="3" id="KW-1185">Reference proteome</keyword>
<reference evidence="2 3" key="1">
    <citation type="submission" date="2016-02" db="EMBL/GenBank/DDBJ databases">
        <title>Genome analysis of coral dinoflagellate symbionts highlights evolutionary adaptations to a symbiotic lifestyle.</title>
        <authorList>
            <person name="Aranda M."/>
            <person name="Li Y."/>
            <person name="Liew Y.J."/>
            <person name="Baumgarten S."/>
            <person name="Simakov O."/>
            <person name="Wilson M."/>
            <person name="Piel J."/>
            <person name="Ashoor H."/>
            <person name="Bougouffa S."/>
            <person name="Bajic V.B."/>
            <person name="Ryu T."/>
            <person name="Ravasi T."/>
            <person name="Bayer T."/>
            <person name="Micklem G."/>
            <person name="Kim H."/>
            <person name="Bhak J."/>
            <person name="Lajeunesse T.C."/>
            <person name="Voolstra C.R."/>
        </authorList>
    </citation>
    <scope>NUCLEOTIDE SEQUENCE [LARGE SCALE GENOMIC DNA]</scope>
    <source>
        <strain evidence="2 3">CCMP2467</strain>
    </source>
</reference>